<gene>
    <name evidence="1" type="ORF">HY474_01600</name>
</gene>
<sequence length="108" mass="12082">MVQQVSLNDRMRNVLLAAATEMMRQQGEKGAGRRRVKDDDIEGLLETQFRISCLGPLAGIEFRAEVETDLGKGKVKFIVDALLTDDLKRGQWVDVTDHLRKAEAAVNN</sequence>
<protein>
    <submittedName>
        <fullName evidence="1">Uncharacterized protein</fullName>
    </submittedName>
</protein>
<dbReference type="AlphaFoldDB" id="A0A932YYH1"/>
<evidence type="ECO:0000313" key="2">
    <source>
        <dbReference type="Proteomes" id="UP000704960"/>
    </source>
</evidence>
<comment type="caution">
    <text evidence="1">The sequence shown here is derived from an EMBL/GenBank/DDBJ whole genome shotgun (WGS) entry which is preliminary data.</text>
</comment>
<organism evidence="1 2">
    <name type="scientific">Candidatus Sungiibacteriota bacterium</name>
    <dbReference type="NCBI Taxonomy" id="2750080"/>
    <lineage>
        <taxon>Bacteria</taxon>
        <taxon>Candidatus Sungiibacteriota</taxon>
    </lineage>
</organism>
<reference evidence="1" key="1">
    <citation type="submission" date="2020-07" db="EMBL/GenBank/DDBJ databases">
        <title>Huge and variable diversity of episymbiotic CPR bacteria and DPANN archaea in groundwater ecosystems.</title>
        <authorList>
            <person name="He C.Y."/>
            <person name="Keren R."/>
            <person name="Whittaker M."/>
            <person name="Farag I.F."/>
            <person name="Doudna J."/>
            <person name="Cate J.H.D."/>
            <person name="Banfield J.F."/>
        </authorList>
    </citation>
    <scope>NUCLEOTIDE SEQUENCE</scope>
    <source>
        <strain evidence="1">NC_groundwater_1226_Ag_S-0.1um_59_124</strain>
    </source>
</reference>
<proteinExistence type="predicted"/>
<name>A0A932YYH1_9BACT</name>
<dbReference type="EMBL" id="JACQMJ010000007">
    <property type="protein sequence ID" value="MBI4132305.1"/>
    <property type="molecule type" value="Genomic_DNA"/>
</dbReference>
<accession>A0A932YYH1</accession>
<dbReference type="Proteomes" id="UP000704960">
    <property type="component" value="Unassembled WGS sequence"/>
</dbReference>
<evidence type="ECO:0000313" key="1">
    <source>
        <dbReference type="EMBL" id="MBI4132305.1"/>
    </source>
</evidence>